<name>A0A563VYQ2_9CYAN</name>
<proteinExistence type="predicted"/>
<protein>
    <submittedName>
        <fullName evidence="1">Uncharacterized protein</fullName>
    </submittedName>
</protein>
<evidence type="ECO:0000313" key="2">
    <source>
        <dbReference type="Proteomes" id="UP000320055"/>
    </source>
</evidence>
<gene>
    <name evidence="1" type="ORF">H1P_460001</name>
</gene>
<dbReference type="EMBL" id="CAACVJ010000401">
    <property type="protein sequence ID" value="VEP16507.1"/>
    <property type="molecule type" value="Genomic_DNA"/>
</dbReference>
<keyword evidence="2" id="KW-1185">Reference proteome</keyword>
<dbReference type="AlphaFoldDB" id="A0A563VYQ2"/>
<accession>A0A563VYQ2</accession>
<organism evidence="1 2">
    <name type="scientific">Hyella patelloides LEGE 07179</name>
    <dbReference type="NCBI Taxonomy" id="945734"/>
    <lineage>
        <taxon>Bacteria</taxon>
        <taxon>Bacillati</taxon>
        <taxon>Cyanobacteriota</taxon>
        <taxon>Cyanophyceae</taxon>
        <taxon>Pleurocapsales</taxon>
        <taxon>Hyellaceae</taxon>
        <taxon>Hyella</taxon>
    </lineage>
</organism>
<dbReference type="Proteomes" id="UP000320055">
    <property type="component" value="Unassembled WGS sequence"/>
</dbReference>
<sequence length="109" mass="12511">MVNSQNLRLLYMVSSNPDTLPDIFKKLSCSYLFEIVRNPHISLFLIANPHFLPQLTIKFRRLLVESVHTPIDLLKLLSEDDSMYVRIGVACNQNTPTNIYSGLQVYKGQ</sequence>
<reference evidence="1 2" key="1">
    <citation type="submission" date="2019-01" db="EMBL/GenBank/DDBJ databases">
        <authorList>
            <person name="Brito A."/>
        </authorList>
    </citation>
    <scope>NUCLEOTIDE SEQUENCE [LARGE SCALE GENOMIC DNA]</scope>
    <source>
        <strain evidence="1">1</strain>
    </source>
</reference>
<evidence type="ECO:0000313" key="1">
    <source>
        <dbReference type="EMBL" id="VEP16507.1"/>
    </source>
</evidence>